<dbReference type="Proteomes" id="UP000813461">
    <property type="component" value="Unassembled WGS sequence"/>
</dbReference>
<gene>
    <name evidence="2" type="ORF">FB567DRAFT_328854</name>
</gene>
<dbReference type="PANTHER" id="PTHR24148">
    <property type="entry name" value="ANKYRIN REPEAT DOMAIN-CONTAINING PROTEIN 39 HOMOLOG-RELATED"/>
    <property type="match status" value="1"/>
</dbReference>
<dbReference type="PANTHER" id="PTHR24148:SF64">
    <property type="entry name" value="HETEROKARYON INCOMPATIBILITY DOMAIN-CONTAINING PROTEIN"/>
    <property type="match status" value="1"/>
</dbReference>
<dbReference type="AlphaFoldDB" id="A0A8K0R7B6"/>
<protein>
    <submittedName>
        <fullName evidence="2">Heterokaryon incompatibility protein-domain-containing protein</fullName>
    </submittedName>
</protein>
<dbReference type="Pfam" id="PF26639">
    <property type="entry name" value="Het-6_barrel"/>
    <property type="match status" value="1"/>
</dbReference>
<dbReference type="EMBL" id="JAGMVJ010000007">
    <property type="protein sequence ID" value="KAH7089264.1"/>
    <property type="molecule type" value="Genomic_DNA"/>
</dbReference>
<dbReference type="InterPro" id="IPR010730">
    <property type="entry name" value="HET"/>
</dbReference>
<comment type="caution">
    <text evidence="2">The sequence shown here is derived from an EMBL/GenBank/DDBJ whole genome shotgun (WGS) entry which is preliminary data.</text>
</comment>
<evidence type="ECO:0000313" key="3">
    <source>
        <dbReference type="Proteomes" id="UP000813461"/>
    </source>
</evidence>
<dbReference type="OrthoDB" id="4476201at2759"/>
<evidence type="ECO:0000313" key="2">
    <source>
        <dbReference type="EMBL" id="KAH7089264.1"/>
    </source>
</evidence>
<reference evidence="2" key="1">
    <citation type="journal article" date="2021" name="Nat. Commun.">
        <title>Genetic determinants of endophytism in the Arabidopsis root mycobiome.</title>
        <authorList>
            <person name="Mesny F."/>
            <person name="Miyauchi S."/>
            <person name="Thiergart T."/>
            <person name="Pickel B."/>
            <person name="Atanasova L."/>
            <person name="Karlsson M."/>
            <person name="Huettel B."/>
            <person name="Barry K.W."/>
            <person name="Haridas S."/>
            <person name="Chen C."/>
            <person name="Bauer D."/>
            <person name="Andreopoulos W."/>
            <person name="Pangilinan J."/>
            <person name="LaButti K."/>
            <person name="Riley R."/>
            <person name="Lipzen A."/>
            <person name="Clum A."/>
            <person name="Drula E."/>
            <person name="Henrissat B."/>
            <person name="Kohler A."/>
            <person name="Grigoriev I.V."/>
            <person name="Martin F.M."/>
            <person name="Hacquard S."/>
        </authorList>
    </citation>
    <scope>NUCLEOTIDE SEQUENCE</scope>
    <source>
        <strain evidence="2">MPI-SDFR-AT-0120</strain>
    </source>
</reference>
<feature type="domain" description="Heterokaryon incompatibility" evidence="1">
    <location>
        <begin position="47"/>
        <end position="192"/>
    </location>
</feature>
<accession>A0A8K0R7B6</accession>
<name>A0A8K0R7B6_9PLEO</name>
<organism evidence="2 3">
    <name type="scientific">Paraphoma chrysanthemicola</name>
    <dbReference type="NCBI Taxonomy" id="798071"/>
    <lineage>
        <taxon>Eukaryota</taxon>
        <taxon>Fungi</taxon>
        <taxon>Dikarya</taxon>
        <taxon>Ascomycota</taxon>
        <taxon>Pezizomycotina</taxon>
        <taxon>Dothideomycetes</taxon>
        <taxon>Pleosporomycetidae</taxon>
        <taxon>Pleosporales</taxon>
        <taxon>Pleosporineae</taxon>
        <taxon>Phaeosphaeriaceae</taxon>
        <taxon>Paraphoma</taxon>
    </lineage>
</organism>
<keyword evidence="3" id="KW-1185">Reference proteome</keyword>
<evidence type="ECO:0000259" key="1">
    <source>
        <dbReference type="Pfam" id="PF06985"/>
    </source>
</evidence>
<dbReference type="InterPro" id="IPR052895">
    <property type="entry name" value="HetReg/Transcr_Mod"/>
</dbReference>
<sequence>MAQELAPFVYTPLEAGEIRLLDIYLHSDGTVKCYLRKAPLLDVDGEYDALSYTWGDLSRTHPITCNGRRLEVHHNLFVALPYLARRNSRLPIWIDAVCINQADAAEKMQQIRMMITVFKQASWVWVWLGPGNEQSGNVVSNLTQLVDRETDALTMATTMPETLPWLTTQEAWSTIMSLTDNEWYRRLWVVQEVSYARRLRVLLGQHAIDWDILRRLITSGSDDWHVTGPDGEDSPTTSKWAQNLFQSRDVTQMALKCGRSLNAEGVASIVIYTMRTFCRDPRDRIYALLGFVTIKVEETTPLEDMYIQLTRTVLLNLSLDSAHWWSFLRSATSVGKRSSLPSWCPDFHDCSGRTEINLKVERYSASARRNEAERPYNLHSKELVLRGQIFDSVETAFGSLHVDVENLDPSKVHTFHNWEQATETAIYTVWNSRPRRSFPGLASEAAIAAAYWDTLNSHFAFNYEEWPTFYKSLTSFKEGVASCLHDIDTLRLLEEVAFSLDMVENTEAEFLRLIVAIMPIYNAMKEQRLFMTADGRLGRGPSTIQPGDSICIFSFARTAHILRRSPNTTAETYALIGEAYVHGMMNGEIEDLDIEEQDVVLV</sequence>
<proteinExistence type="predicted"/>
<dbReference type="Pfam" id="PF06985">
    <property type="entry name" value="HET"/>
    <property type="match status" value="1"/>
</dbReference>